<sequence length="27" mass="2784">MSGRIAFRGLPDLFPASLLADAALPSP</sequence>
<dbReference type="EMBL" id="CM000913">
    <property type="protein sequence ID" value="EFG06221.1"/>
    <property type="molecule type" value="Genomic_DNA"/>
</dbReference>
<reference evidence="1 2" key="1">
    <citation type="journal article" date="2010" name="Genome Biol. Evol.">
        <title>The sequence of a 1.8-mb bacterial linear plasmid reveals a rich evolutionary reservoir of secondary metabolic pathways.</title>
        <authorList>
            <person name="Medema M.H."/>
            <person name="Trefzer A."/>
            <person name="Kovalchuk A."/>
            <person name="van den Berg M."/>
            <person name="Mueller U."/>
            <person name="Heijne W."/>
            <person name="Wu L."/>
            <person name="Alam M.T."/>
            <person name="Ronning C.M."/>
            <person name="Nierman W.C."/>
            <person name="Bovenberg R.A.L."/>
            <person name="Breitling R."/>
            <person name="Takano E."/>
        </authorList>
    </citation>
    <scope>NUCLEOTIDE SEQUENCE [LARGE SCALE GENOMIC DNA]</scope>
    <source>
        <strain evidence="2">ATCC 27064 / DSM 738 / JCM 4710 / NBRC 13307 / NCIMB 12785 / NRRL 3585 / VKM Ac-602</strain>
    </source>
</reference>
<keyword evidence="2" id="KW-1185">Reference proteome</keyword>
<evidence type="ECO:0000313" key="1">
    <source>
        <dbReference type="EMBL" id="EFG06221.1"/>
    </source>
</evidence>
<organism evidence="1 2">
    <name type="scientific">Streptomyces clavuligerus</name>
    <dbReference type="NCBI Taxonomy" id="1901"/>
    <lineage>
        <taxon>Bacteria</taxon>
        <taxon>Bacillati</taxon>
        <taxon>Actinomycetota</taxon>
        <taxon>Actinomycetes</taxon>
        <taxon>Kitasatosporales</taxon>
        <taxon>Streptomycetaceae</taxon>
        <taxon>Streptomyces</taxon>
    </lineage>
</organism>
<proteinExistence type="predicted"/>
<dbReference type="AlphaFoldDB" id="E2PYJ9"/>
<dbReference type="Proteomes" id="UP000002357">
    <property type="component" value="Chromosome"/>
</dbReference>
<protein>
    <submittedName>
        <fullName evidence="1">Uncharacterized protein</fullName>
    </submittedName>
</protein>
<evidence type="ECO:0000313" key="2">
    <source>
        <dbReference type="Proteomes" id="UP000002357"/>
    </source>
</evidence>
<name>E2PYJ9_STRCL</name>
<gene>
    <name evidence="1" type="ORF">SCLAV_1143</name>
</gene>
<accession>E2PYJ9</accession>